<evidence type="ECO:0000313" key="1">
    <source>
        <dbReference type="EMBL" id="GBP24968.1"/>
    </source>
</evidence>
<dbReference type="EMBL" id="BGZK01000168">
    <property type="protein sequence ID" value="GBP24968.1"/>
    <property type="molecule type" value="Genomic_DNA"/>
</dbReference>
<dbReference type="Proteomes" id="UP000299102">
    <property type="component" value="Unassembled WGS sequence"/>
</dbReference>
<proteinExistence type="predicted"/>
<keyword evidence="2" id="KW-1185">Reference proteome</keyword>
<organism evidence="1 2">
    <name type="scientific">Eumeta variegata</name>
    <name type="common">Bagworm moth</name>
    <name type="synonym">Eumeta japonica</name>
    <dbReference type="NCBI Taxonomy" id="151549"/>
    <lineage>
        <taxon>Eukaryota</taxon>
        <taxon>Metazoa</taxon>
        <taxon>Ecdysozoa</taxon>
        <taxon>Arthropoda</taxon>
        <taxon>Hexapoda</taxon>
        <taxon>Insecta</taxon>
        <taxon>Pterygota</taxon>
        <taxon>Neoptera</taxon>
        <taxon>Endopterygota</taxon>
        <taxon>Lepidoptera</taxon>
        <taxon>Glossata</taxon>
        <taxon>Ditrysia</taxon>
        <taxon>Tineoidea</taxon>
        <taxon>Psychidae</taxon>
        <taxon>Oiketicinae</taxon>
        <taxon>Eumeta</taxon>
    </lineage>
</organism>
<accession>A0A4C1UF03</accession>
<sequence>MDILEQSFGHYCHFVEKLGFESDLPQLEGGTPDVQIFVFTSKYRTISGRSFTLRIELRESSAILADYRLIKLSLCTQKNIDSKVILLFREGTRVGAGARVAVAADVRGPKLIGLHSIYNILRLGTLSRPDEPPRRLLREQSERSDRSRLAFGRPCPIQARKCAAVLDTLISLTTAVVLHPLKFERDDRPDLTTLTSSAPAAGCLRAEAAPWAASGLALGALAVSARAGVDYIR</sequence>
<reference evidence="1 2" key="1">
    <citation type="journal article" date="2019" name="Commun. Biol.">
        <title>The bagworm genome reveals a unique fibroin gene that provides high tensile strength.</title>
        <authorList>
            <person name="Kono N."/>
            <person name="Nakamura H."/>
            <person name="Ohtoshi R."/>
            <person name="Tomita M."/>
            <person name="Numata K."/>
            <person name="Arakawa K."/>
        </authorList>
    </citation>
    <scope>NUCLEOTIDE SEQUENCE [LARGE SCALE GENOMIC DNA]</scope>
</reference>
<gene>
    <name evidence="1" type="ORF">EVAR_94262_1</name>
</gene>
<comment type="caution">
    <text evidence="1">The sequence shown here is derived from an EMBL/GenBank/DDBJ whole genome shotgun (WGS) entry which is preliminary data.</text>
</comment>
<dbReference type="AlphaFoldDB" id="A0A4C1UF03"/>
<name>A0A4C1UF03_EUMVA</name>
<protein>
    <submittedName>
        <fullName evidence="1">Uncharacterized protein</fullName>
    </submittedName>
</protein>
<evidence type="ECO:0000313" key="2">
    <source>
        <dbReference type="Proteomes" id="UP000299102"/>
    </source>
</evidence>